<accession>A0A8H6DXI7</accession>
<dbReference type="SUPFAM" id="SSF54843">
    <property type="entry name" value="Ribosomal protein L22"/>
    <property type="match status" value="1"/>
</dbReference>
<dbReference type="InterPro" id="IPR001063">
    <property type="entry name" value="Ribosomal_uL22"/>
</dbReference>
<dbReference type="GO" id="GO:0003735">
    <property type="term" value="F:structural constituent of ribosome"/>
    <property type="evidence" value="ECO:0007669"/>
    <property type="project" value="InterPro"/>
</dbReference>
<dbReference type="EMBL" id="WNKQ01000004">
    <property type="protein sequence ID" value="KAF5852106.1"/>
    <property type="molecule type" value="Genomic_DNA"/>
</dbReference>
<dbReference type="PANTHER" id="PTHR13501:SF10">
    <property type="entry name" value="LARGE RIBOSOMAL SUBUNIT PROTEIN UL22M"/>
    <property type="match status" value="1"/>
</dbReference>
<evidence type="ECO:0000256" key="2">
    <source>
        <dbReference type="ARBA" id="ARBA00022980"/>
    </source>
</evidence>
<gene>
    <name evidence="7" type="ORF">GGP41_000867</name>
</gene>
<organism evidence="7 8">
    <name type="scientific">Cochliobolus sativus</name>
    <name type="common">Common root rot and spot blotch fungus</name>
    <name type="synonym">Bipolaris sorokiniana</name>
    <dbReference type="NCBI Taxonomy" id="45130"/>
    <lineage>
        <taxon>Eukaryota</taxon>
        <taxon>Fungi</taxon>
        <taxon>Dikarya</taxon>
        <taxon>Ascomycota</taxon>
        <taxon>Pezizomycotina</taxon>
        <taxon>Dothideomycetes</taxon>
        <taxon>Pleosporomycetidae</taxon>
        <taxon>Pleosporales</taxon>
        <taxon>Pleosporineae</taxon>
        <taxon>Pleosporaceae</taxon>
        <taxon>Bipolaris</taxon>
    </lineage>
</organism>
<comment type="similarity">
    <text evidence="1 4">Belongs to the universal ribosomal protein uL22 family.</text>
</comment>
<evidence type="ECO:0000256" key="4">
    <source>
        <dbReference type="RuleBase" id="RU004005"/>
    </source>
</evidence>
<protein>
    <recommendedName>
        <fullName evidence="9">Ribosomal protein L22</fullName>
    </recommendedName>
</protein>
<feature type="coiled-coil region" evidence="5">
    <location>
        <begin position="106"/>
        <end position="137"/>
    </location>
</feature>
<dbReference type="OMA" id="RHGRMTK"/>
<dbReference type="InterPro" id="IPR047867">
    <property type="entry name" value="Ribosomal_uL22_bac/org-type"/>
</dbReference>
<dbReference type="PANTHER" id="PTHR13501">
    <property type="entry name" value="CHLOROPLAST 50S RIBOSOMAL PROTEIN L22-RELATED"/>
    <property type="match status" value="1"/>
</dbReference>
<proteinExistence type="inferred from homology"/>
<evidence type="ECO:0000313" key="7">
    <source>
        <dbReference type="EMBL" id="KAF5852106.1"/>
    </source>
</evidence>
<dbReference type="Pfam" id="PF00237">
    <property type="entry name" value="Ribosomal_L22"/>
    <property type="match status" value="2"/>
</dbReference>
<evidence type="ECO:0000256" key="6">
    <source>
        <dbReference type="SAM" id="MobiDB-lite"/>
    </source>
</evidence>
<keyword evidence="2 4" id="KW-0689">Ribosomal protein</keyword>
<name>A0A8H6DXI7_COCSA</name>
<dbReference type="Proteomes" id="UP000624244">
    <property type="component" value="Unassembled WGS sequence"/>
</dbReference>
<evidence type="ECO:0008006" key="9">
    <source>
        <dbReference type="Google" id="ProtNLM"/>
    </source>
</evidence>
<sequence length="383" mass="43762">MSARVLPRRLGQSALAALRPRTHWVSSTSLPCISRRNASSRGSGNDEDLTNPILDQYLRKKELESGAVDGGRSVRPTPRFGGLSNHPSSLFLPEREIPGWRDDLSAAEKEKLQTQYRRRQEQAKQQEERELMNMNIDPDQTARKRLERKLVISGVKRHGRMTKSQKLLRTERQSLYKSHNLPTSTKKLQKVVNQIAGKTVSEALVQLRFSKKRIARDVIKGLEIAQNEAIVGRGMGLAGEAAAVSRWNKQREATDAGKPKDTWDYKTSSDDSGIEVTKPKVPFFKDTTIELRDGRKKVVRDPSEIYIDQAWVGPGESWKSPEFRARGAINMLKHRTTSFSVLLKEEKTRMRISDEIKKKRDNRKVWVALPDRPITSQRQFCLW</sequence>
<feature type="region of interest" description="Disordered" evidence="6">
    <location>
        <begin position="64"/>
        <end position="92"/>
    </location>
</feature>
<keyword evidence="5" id="KW-0175">Coiled coil</keyword>
<evidence type="ECO:0000313" key="8">
    <source>
        <dbReference type="Proteomes" id="UP000624244"/>
    </source>
</evidence>
<evidence type="ECO:0000256" key="1">
    <source>
        <dbReference type="ARBA" id="ARBA00009451"/>
    </source>
</evidence>
<evidence type="ECO:0000256" key="3">
    <source>
        <dbReference type="ARBA" id="ARBA00023274"/>
    </source>
</evidence>
<keyword evidence="3 4" id="KW-0687">Ribonucleoprotein</keyword>
<dbReference type="Gene3D" id="3.90.470.10">
    <property type="entry name" value="Ribosomal protein L22/L17"/>
    <property type="match status" value="1"/>
</dbReference>
<evidence type="ECO:0000256" key="5">
    <source>
        <dbReference type="SAM" id="Coils"/>
    </source>
</evidence>
<dbReference type="InterPro" id="IPR036394">
    <property type="entry name" value="Ribosomal_uL22_sf"/>
</dbReference>
<comment type="caution">
    <text evidence="7">The sequence shown here is derived from an EMBL/GenBank/DDBJ whole genome shotgun (WGS) entry which is preliminary data.</text>
</comment>
<feature type="region of interest" description="Disordered" evidence="6">
    <location>
        <begin position="249"/>
        <end position="271"/>
    </location>
</feature>
<dbReference type="GO" id="GO:0015934">
    <property type="term" value="C:large ribosomal subunit"/>
    <property type="evidence" value="ECO:0007669"/>
    <property type="project" value="InterPro"/>
</dbReference>
<reference evidence="7" key="1">
    <citation type="submission" date="2019-11" db="EMBL/GenBank/DDBJ databases">
        <title>Bipolaris sorokiniana Genome sequencing.</title>
        <authorList>
            <person name="Wang H."/>
        </authorList>
    </citation>
    <scope>NUCLEOTIDE SEQUENCE</scope>
</reference>
<feature type="compositionally biased region" description="Basic and acidic residues" evidence="6">
    <location>
        <begin position="249"/>
        <end position="269"/>
    </location>
</feature>
<dbReference type="AlphaFoldDB" id="A0A8H6DXI7"/>
<dbReference type="GO" id="GO:0006412">
    <property type="term" value="P:translation"/>
    <property type="evidence" value="ECO:0007669"/>
    <property type="project" value="InterPro"/>
</dbReference>
<dbReference type="FunFam" id="3.90.470.10:FF:000017">
    <property type="entry name" value="54S ribosomal protein L22, mitochondrial"/>
    <property type="match status" value="2"/>
</dbReference>